<evidence type="ECO:0000313" key="11">
    <source>
        <dbReference type="EMBL" id="MFC5989126.1"/>
    </source>
</evidence>
<dbReference type="Pfam" id="PF00072">
    <property type="entry name" value="Response_reg"/>
    <property type="match status" value="1"/>
</dbReference>
<dbReference type="InterPro" id="IPR011006">
    <property type="entry name" value="CheY-like_superfamily"/>
</dbReference>
<dbReference type="SMART" id="SM00342">
    <property type="entry name" value="HTH_ARAC"/>
    <property type="match status" value="1"/>
</dbReference>
<keyword evidence="3 8" id="KW-0597">Phosphoprotein</keyword>
<reference evidence="12" key="1">
    <citation type="journal article" date="2019" name="Int. J. Syst. Evol. Microbiol.">
        <title>The Global Catalogue of Microorganisms (GCM) 10K type strain sequencing project: providing services to taxonomists for standard genome sequencing and annotation.</title>
        <authorList>
            <consortium name="The Broad Institute Genomics Platform"/>
            <consortium name="The Broad Institute Genome Sequencing Center for Infectious Disease"/>
            <person name="Wu L."/>
            <person name="Ma J."/>
        </authorList>
    </citation>
    <scope>NUCLEOTIDE SEQUENCE [LARGE SCALE GENOMIC DNA]</scope>
    <source>
        <strain evidence="12">CCM 8749</strain>
    </source>
</reference>
<evidence type="ECO:0000256" key="4">
    <source>
        <dbReference type="ARBA" id="ARBA00023012"/>
    </source>
</evidence>
<dbReference type="Pfam" id="PF12833">
    <property type="entry name" value="HTH_18"/>
    <property type="match status" value="1"/>
</dbReference>
<evidence type="ECO:0000313" key="12">
    <source>
        <dbReference type="Proteomes" id="UP001596250"/>
    </source>
</evidence>
<keyword evidence="7" id="KW-0804">Transcription</keyword>
<evidence type="ECO:0000256" key="6">
    <source>
        <dbReference type="ARBA" id="ARBA00023125"/>
    </source>
</evidence>
<dbReference type="Proteomes" id="UP001596250">
    <property type="component" value="Unassembled WGS sequence"/>
</dbReference>
<comment type="caution">
    <text evidence="11">The sequence shown here is derived from an EMBL/GenBank/DDBJ whole genome shotgun (WGS) entry which is preliminary data.</text>
</comment>
<dbReference type="Gene3D" id="1.10.10.60">
    <property type="entry name" value="Homeodomain-like"/>
    <property type="match status" value="2"/>
</dbReference>
<dbReference type="InterPro" id="IPR009057">
    <property type="entry name" value="Homeodomain-like_sf"/>
</dbReference>
<dbReference type="PROSITE" id="PS00041">
    <property type="entry name" value="HTH_ARAC_FAMILY_1"/>
    <property type="match status" value="1"/>
</dbReference>
<keyword evidence="5" id="KW-0805">Transcription regulation</keyword>
<proteinExistence type="predicted"/>
<dbReference type="PANTHER" id="PTHR42713:SF3">
    <property type="entry name" value="TRANSCRIPTIONAL REGULATORY PROTEIN HPTR"/>
    <property type="match status" value="1"/>
</dbReference>
<comment type="subcellular location">
    <subcellularLocation>
        <location evidence="1">Cytoplasm</location>
    </subcellularLocation>
</comment>
<gene>
    <name evidence="11" type="ORF">ACFPXP_22200</name>
</gene>
<dbReference type="SMART" id="SM00448">
    <property type="entry name" value="REC"/>
    <property type="match status" value="1"/>
</dbReference>
<keyword evidence="4" id="KW-0902">Two-component regulatory system</keyword>
<evidence type="ECO:0000256" key="1">
    <source>
        <dbReference type="ARBA" id="ARBA00004496"/>
    </source>
</evidence>
<evidence type="ECO:0000256" key="3">
    <source>
        <dbReference type="ARBA" id="ARBA00022553"/>
    </source>
</evidence>
<dbReference type="PRINTS" id="PR00032">
    <property type="entry name" value="HTHARAC"/>
</dbReference>
<evidence type="ECO:0000256" key="2">
    <source>
        <dbReference type="ARBA" id="ARBA00022490"/>
    </source>
</evidence>
<dbReference type="EMBL" id="JBHSQV010000187">
    <property type="protein sequence ID" value="MFC5989126.1"/>
    <property type="molecule type" value="Genomic_DNA"/>
</dbReference>
<evidence type="ECO:0000259" key="9">
    <source>
        <dbReference type="PROSITE" id="PS01124"/>
    </source>
</evidence>
<feature type="domain" description="HTH araC/xylS-type" evidence="9">
    <location>
        <begin position="392"/>
        <end position="491"/>
    </location>
</feature>
<evidence type="ECO:0000259" key="10">
    <source>
        <dbReference type="PROSITE" id="PS50110"/>
    </source>
</evidence>
<dbReference type="SUPFAM" id="SSF52172">
    <property type="entry name" value="CheY-like"/>
    <property type="match status" value="1"/>
</dbReference>
<name>A0ABW1IVU7_9BACL</name>
<evidence type="ECO:0000256" key="8">
    <source>
        <dbReference type="PROSITE-ProRule" id="PRU00169"/>
    </source>
</evidence>
<dbReference type="InterPro" id="IPR020449">
    <property type="entry name" value="Tscrpt_reg_AraC-type_HTH"/>
</dbReference>
<feature type="modified residue" description="4-aspartylphosphate" evidence="8">
    <location>
        <position position="55"/>
    </location>
</feature>
<dbReference type="InterPro" id="IPR001789">
    <property type="entry name" value="Sig_transdc_resp-reg_receiver"/>
</dbReference>
<dbReference type="PROSITE" id="PS50110">
    <property type="entry name" value="RESPONSE_REGULATORY"/>
    <property type="match status" value="1"/>
</dbReference>
<dbReference type="Gene3D" id="3.40.50.2300">
    <property type="match status" value="1"/>
</dbReference>
<dbReference type="CDD" id="cd17536">
    <property type="entry name" value="REC_YesN-like"/>
    <property type="match status" value="1"/>
</dbReference>
<dbReference type="RefSeq" id="WP_379896689.1">
    <property type="nucleotide sequence ID" value="NZ_CBCSCT010000002.1"/>
</dbReference>
<evidence type="ECO:0000256" key="5">
    <source>
        <dbReference type="ARBA" id="ARBA00023015"/>
    </source>
</evidence>
<feature type="domain" description="Response regulatory" evidence="10">
    <location>
        <begin position="3"/>
        <end position="120"/>
    </location>
</feature>
<accession>A0ABW1IVU7</accession>
<keyword evidence="12" id="KW-1185">Reference proteome</keyword>
<sequence length="499" mass="57930">MFHVLIAEDIKPIARNVQSHIERIEPRAHVVATAYNGLDALEILKKEPIDILVTDIRMPMMDGLSLIEAASSFHPRLKSILLTGYNDFEYARKAIQLNVCDYLLKPLDSVEFERVLKKLVTTIENHKNESNDLWLSKCLHQDHIYHNPEMQASRYLKIVIRYGLSPSNRSELTHALLRYAFNGSFPDHACSISDGHTLAEKVMLVPLGETQDEQSILSSIQALFHKLQAMNSQIHMAYHIMTQGAEHIRTCYTRLRETLDHQIVLNTSQLLRLSEGDTEETRLSESEIEKLNLQFQTLMKHGGREEFIQDFKHSLDMNEDQSVWLLKQRLMIISEAISKKIEFTLNWEREIEQIIRISSSCAQVVDTFIMRCVLPYYDKFKSRKNNVQETLEAIDCYLSSNLYKNITLQSLADELNYSVSYIIRIFKKSRGMTPMEYFNQLKISEAKKLIVENEKLLFKDIADALGFTDQHYFTKVFKQYTGKSPSEFKQDHIVNRKAN</sequence>
<dbReference type="InterPro" id="IPR051552">
    <property type="entry name" value="HptR"/>
</dbReference>
<dbReference type="PROSITE" id="PS01124">
    <property type="entry name" value="HTH_ARAC_FAMILY_2"/>
    <property type="match status" value="1"/>
</dbReference>
<dbReference type="SUPFAM" id="SSF46689">
    <property type="entry name" value="Homeodomain-like"/>
    <property type="match status" value="2"/>
</dbReference>
<keyword evidence="6" id="KW-0238">DNA-binding</keyword>
<keyword evidence="2" id="KW-0963">Cytoplasm</keyword>
<dbReference type="InterPro" id="IPR018062">
    <property type="entry name" value="HTH_AraC-typ_CS"/>
</dbReference>
<evidence type="ECO:0000256" key="7">
    <source>
        <dbReference type="ARBA" id="ARBA00023163"/>
    </source>
</evidence>
<dbReference type="InterPro" id="IPR018060">
    <property type="entry name" value="HTH_AraC"/>
</dbReference>
<dbReference type="PANTHER" id="PTHR42713">
    <property type="entry name" value="HISTIDINE KINASE-RELATED"/>
    <property type="match status" value="1"/>
</dbReference>
<protein>
    <submittedName>
        <fullName evidence="11">Response regulator</fullName>
    </submittedName>
</protein>
<organism evidence="11 12">
    <name type="scientific">Marinicrinis lubricantis</name>
    <dbReference type="NCBI Taxonomy" id="2086470"/>
    <lineage>
        <taxon>Bacteria</taxon>
        <taxon>Bacillati</taxon>
        <taxon>Bacillota</taxon>
        <taxon>Bacilli</taxon>
        <taxon>Bacillales</taxon>
        <taxon>Paenibacillaceae</taxon>
    </lineage>
</organism>